<organism evidence="2">
    <name type="scientific">marine sediment metagenome</name>
    <dbReference type="NCBI Taxonomy" id="412755"/>
    <lineage>
        <taxon>unclassified sequences</taxon>
        <taxon>metagenomes</taxon>
        <taxon>ecological metagenomes</taxon>
    </lineage>
</organism>
<gene>
    <name evidence="2" type="ORF">S03H2_47266</name>
</gene>
<sequence>MKAIKKELQKKAQIALMRYKDEHHLTQEQLAKELGVTRVTVGHWLIGKQNFSGPMLRLFQIKGILK</sequence>
<dbReference type="AlphaFoldDB" id="X1HLP0"/>
<dbReference type="PROSITE" id="PS50943">
    <property type="entry name" value="HTH_CROC1"/>
    <property type="match status" value="1"/>
</dbReference>
<dbReference type="Gene3D" id="1.10.260.40">
    <property type="entry name" value="lambda repressor-like DNA-binding domains"/>
    <property type="match status" value="1"/>
</dbReference>
<dbReference type="SUPFAM" id="SSF47413">
    <property type="entry name" value="lambda repressor-like DNA-binding domains"/>
    <property type="match status" value="1"/>
</dbReference>
<dbReference type="InterPro" id="IPR010982">
    <property type="entry name" value="Lambda_DNA-bd_dom_sf"/>
</dbReference>
<protein>
    <recommendedName>
        <fullName evidence="1">HTH cro/C1-type domain-containing protein</fullName>
    </recommendedName>
</protein>
<dbReference type="CDD" id="cd00093">
    <property type="entry name" value="HTH_XRE"/>
    <property type="match status" value="1"/>
</dbReference>
<comment type="caution">
    <text evidence="2">The sequence shown here is derived from an EMBL/GenBank/DDBJ whole genome shotgun (WGS) entry which is preliminary data.</text>
</comment>
<dbReference type="InterPro" id="IPR001387">
    <property type="entry name" value="Cro/C1-type_HTH"/>
</dbReference>
<evidence type="ECO:0000313" key="2">
    <source>
        <dbReference type="EMBL" id="GAH70402.1"/>
    </source>
</evidence>
<feature type="domain" description="HTH cro/C1-type" evidence="1">
    <location>
        <begin position="22"/>
        <end position="56"/>
    </location>
</feature>
<dbReference type="GO" id="GO:0003677">
    <property type="term" value="F:DNA binding"/>
    <property type="evidence" value="ECO:0007669"/>
    <property type="project" value="InterPro"/>
</dbReference>
<proteinExistence type="predicted"/>
<dbReference type="Pfam" id="PF01381">
    <property type="entry name" value="HTH_3"/>
    <property type="match status" value="1"/>
</dbReference>
<dbReference type="EMBL" id="BARU01029741">
    <property type="protein sequence ID" value="GAH70402.1"/>
    <property type="molecule type" value="Genomic_DNA"/>
</dbReference>
<evidence type="ECO:0000259" key="1">
    <source>
        <dbReference type="PROSITE" id="PS50943"/>
    </source>
</evidence>
<name>X1HLP0_9ZZZZ</name>
<accession>X1HLP0</accession>
<reference evidence="2" key="1">
    <citation type="journal article" date="2014" name="Front. Microbiol.">
        <title>High frequency of phylogenetically diverse reductive dehalogenase-homologous genes in deep subseafloor sedimentary metagenomes.</title>
        <authorList>
            <person name="Kawai M."/>
            <person name="Futagami T."/>
            <person name="Toyoda A."/>
            <person name="Takaki Y."/>
            <person name="Nishi S."/>
            <person name="Hori S."/>
            <person name="Arai W."/>
            <person name="Tsubouchi T."/>
            <person name="Morono Y."/>
            <person name="Uchiyama I."/>
            <person name="Ito T."/>
            <person name="Fujiyama A."/>
            <person name="Inagaki F."/>
            <person name="Takami H."/>
        </authorList>
    </citation>
    <scope>NUCLEOTIDE SEQUENCE</scope>
    <source>
        <strain evidence="2">Expedition CK06-06</strain>
    </source>
</reference>